<feature type="chain" id="PRO_5043452494" evidence="1">
    <location>
        <begin position="19"/>
        <end position="68"/>
    </location>
</feature>
<proteinExistence type="predicted"/>
<gene>
    <name evidence="2" type="ORF">RND81_10G067300</name>
</gene>
<keyword evidence="3" id="KW-1185">Reference proteome</keyword>
<comment type="caution">
    <text evidence="2">The sequence shown here is derived from an EMBL/GenBank/DDBJ whole genome shotgun (WGS) entry which is preliminary data.</text>
</comment>
<dbReference type="EMBL" id="JBDFQZ010000010">
    <property type="protein sequence ID" value="KAK9682351.1"/>
    <property type="molecule type" value="Genomic_DNA"/>
</dbReference>
<feature type="signal peptide" evidence="1">
    <location>
        <begin position="1"/>
        <end position="18"/>
    </location>
</feature>
<sequence>MTGKGGRWTVGQLYRVLAVLLSTSDRLVEDDVGRLGGGEYGAAISRDMVEMFRGGSYDVYRVLILAFY</sequence>
<organism evidence="2 3">
    <name type="scientific">Saponaria officinalis</name>
    <name type="common">Common soapwort</name>
    <name type="synonym">Lychnis saponaria</name>
    <dbReference type="NCBI Taxonomy" id="3572"/>
    <lineage>
        <taxon>Eukaryota</taxon>
        <taxon>Viridiplantae</taxon>
        <taxon>Streptophyta</taxon>
        <taxon>Embryophyta</taxon>
        <taxon>Tracheophyta</taxon>
        <taxon>Spermatophyta</taxon>
        <taxon>Magnoliopsida</taxon>
        <taxon>eudicotyledons</taxon>
        <taxon>Gunneridae</taxon>
        <taxon>Pentapetalae</taxon>
        <taxon>Caryophyllales</taxon>
        <taxon>Caryophyllaceae</taxon>
        <taxon>Caryophylleae</taxon>
        <taxon>Saponaria</taxon>
    </lineage>
</organism>
<evidence type="ECO:0000313" key="2">
    <source>
        <dbReference type="EMBL" id="KAK9682351.1"/>
    </source>
</evidence>
<dbReference type="Proteomes" id="UP001443914">
    <property type="component" value="Unassembled WGS sequence"/>
</dbReference>
<accession>A0AAW1HYT5</accession>
<reference evidence="2" key="1">
    <citation type="submission" date="2024-03" db="EMBL/GenBank/DDBJ databases">
        <title>WGS assembly of Saponaria officinalis var. Norfolk2.</title>
        <authorList>
            <person name="Jenkins J."/>
            <person name="Shu S."/>
            <person name="Grimwood J."/>
            <person name="Barry K."/>
            <person name="Goodstein D."/>
            <person name="Schmutz J."/>
            <person name="Leebens-Mack J."/>
            <person name="Osbourn A."/>
        </authorList>
    </citation>
    <scope>NUCLEOTIDE SEQUENCE [LARGE SCALE GENOMIC DNA]</scope>
    <source>
        <strain evidence="2">JIC</strain>
    </source>
</reference>
<protein>
    <submittedName>
        <fullName evidence="2">Uncharacterized protein</fullName>
    </submittedName>
</protein>
<dbReference type="AlphaFoldDB" id="A0AAW1HYT5"/>
<evidence type="ECO:0000256" key="1">
    <source>
        <dbReference type="SAM" id="SignalP"/>
    </source>
</evidence>
<evidence type="ECO:0000313" key="3">
    <source>
        <dbReference type="Proteomes" id="UP001443914"/>
    </source>
</evidence>
<keyword evidence="1" id="KW-0732">Signal</keyword>
<name>A0AAW1HYT5_SAPOF</name>